<sequence>MNLAEDIWLRGQAAQRSFLELSAYNVAFLSNATVQAIELGLTAPSTFWSAIGRAGRADLASETSDPSPVATVVPLHEAPAPVAETPEVVADAPVAEEALGPSPHLLDAPRGGVADDLTELKGVGAKLAEALNEFGIFHFDQIATLDEDGVAWLNDQQPGFKMTCARYDLIAQAQARTA</sequence>
<comment type="caution">
    <text evidence="1">The sequence shown here is derived from an EMBL/GenBank/DDBJ whole genome shotgun (WGS) entry which is preliminary data.</text>
</comment>
<gene>
    <name evidence="1" type="ORF">GCM10023209_15970</name>
</gene>
<dbReference type="RefSeq" id="WP_259550167.1">
    <property type="nucleotide sequence ID" value="NZ_BAABHW010000002.1"/>
</dbReference>
<organism evidence="1 2">
    <name type="scientific">[Roseibacterium] beibuensis</name>
    <dbReference type="NCBI Taxonomy" id="1193142"/>
    <lineage>
        <taxon>Bacteria</taxon>
        <taxon>Pseudomonadati</taxon>
        <taxon>Pseudomonadota</taxon>
        <taxon>Alphaproteobacteria</taxon>
        <taxon>Rhodobacterales</taxon>
        <taxon>Roseobacteraceae</taxon>
        <taxon>Roseicyclus</taxon>
    </lineage>
</organism>
<protein>
    <recommendedName>
        <fullName evidence="3">NADH-quinone oxidoreductase subunit E</fullName>
    </recommendedName>
</protein>
<proteinExistence type="predicted"/>
<dbReference type="Gene3D" id="1.10.150.20">
    <property type="entry name" value="5' to 3' exonuclease, C-terminal subdomain"/>
    <property type="match status" value="1"/>
</dbReference>
<dbReference type="EMBL" id="BAABHW010000002">
    <property type="protein sequence ID" value="GAA5071840.1"/>
    <property type="molecule type" value="Genomic_DNA"/>
</dbReference>
<evidence type="ECO:0000313" key="2">
    <source>
        <dbReference type="Proteomes" id="UP001499910"/>
    </source>
</evidence>
<keyword evidence="2" id="KW-1185">Reference proteome</keyword>
<dbReference type="Proteomes" id="UP001499910">
    <property type="component" value="Unassembled WGS sequence"/>
</dbReference>
<accession>A0ABP9L9V3</accession>
<evidence type="ECO:0000313" key="1">
    <source>
        <dbReference type="EMBL" id="GAA5071840.1"/>
    </source>
</evidence>
<evidence type="ECO:0008006" key="3">
    <source>
        <dbReference type="Google" id="ProtNLM"/>
    </source>
</evidence>
<name>A0ABP9L9V3_9RHOB</name>
<reference evidence="2" key="1">
    <citation type="journal article" date="2019" name="Int. J. Syst. Evol. Microbiol.">
        <title>The Global Catalogue of Microorganisms (GCM) 10K type strain sequencing project: providing services to taxonomists for standard genome sequencing and annotation.</title>
        <authorList>
            <consortium name="The Broad Institute Genomics Platform"/>
            <consortium name="The Broad Institute Genome Sequencing Center for Infectious Disease"/>
            <person name="Wu L."/>
            <person name="Ma J."/>
        </authorList>
    </citation>
    <scope>NUCLEOTIDE SEQUENCE [LARGE SCALE GENOMIC DNA]</scope>
    <source>
        <strain evidence="2">JCM 18015</strain>
    </source>
</reference>